<evidence type="ECO:0000313" key="7">
    <source>
        <dbReference type="Proteomes" id="UP000198382"/>
    </source>
</evidence>
<comment type="subcellular location">
    <subcellularLocation>
        <location evidence="1">Cell envelope</location>
    </subcellularLocation>
</comment>
<evidence type="ECO:0000313" key="6">
    <source>
        <dbReference type="EMBL" id="OXA76528.1"/>
    </source>
</evidence>
<dbReference type="Pfam" id="PF00578">
    <property type="entry name" value="AhpC-TSA"/>
    <property type="match status" value="1"/>
</dbReference>
<dbReference type="InterPro" id="IPR013766">
    <property type="entry name" value="Thioredoxin_domain"/>
</dbReference>
<dbReference type="InterPro" id="IPR017937">
    <property type="entry name" value="Thioredoxin_CS"/>
</dbReference>
<keyword evidence="2" id="KW-0201">Cytochrome c-type biogenesis</keyword>
<accession>A0ABX4BL23</accession>
<dbReference type="InterPro" id="IPR050553">
    <property type="entry name" value="Thioredoxin_ResA/DsbE_sf"/>
</dbReference>
<dbReference type="PROSITE" id="PS00194">
    <property type="entry name" value="THIOREDOXIN_1"/>
    <property type="match status" value="1"/>
</dbReference>
<dbReference type="InterPro" id="IPR000866">
    <property type="entry name" value="AhpC/TSA"/>
</dbReference>
<evidence type="ECO:0000256" key="4">
    <source>
        <dbReference type="ARBA" id="ARBA00023284"/>
    </source>
</evidence>
<organism evidence="6 7">
    <name type="scientific">Flavobacterium frigidimaris</name>
    <dbReference type="NCBI Taxonomy" id="262320"/>
    <lineage>
        <taxon>Bacteria</taxon>
        <taxon>Pseudomonadati</taxon>
        <taxon>Bacteroidota</taxon>
        <taxon>Flavobacteriia</taxon>
        <taxon>Flavobacteriales</taxon>
        <taxon>Flavobacteriaceae</taxon>
        <taxon>Flavobacterium</taxon>
    </lineage>
</organism>
<dbReference type="InterPro" id="IPR036249">
    <property type="entry name" value="Thioredoxin-like_sf"/>
</dbReference>
<keyword evidence="3" id="KW-1015">Disulfide bond</keyword>
<dbReference type="SUPFAM" id="SSF52833">
    <property type="entry name" value="Thioredoxin-like"/>
    <property type="match status" value="1"/>
</dbReference>
<dbReference type="Gene3D" id="3.40.30.10">
    <property type="entry name" value="Glutaredoxin"/>
    <property type="match status" value="1"/>
</dbReference>
<sequence length="277" mass="31858">MKDSDIEKELNDLHFKTNAVRDSVNKLMKVCQGEIKKTSDLIKLENLTIYEDSLWNVADRNDIEELKINLNYAKQHPSSLYCLELVKGRITSQAGKNFYDDFEAVYNNASADVKQSESGKEMAEQLSYFKQSKTGSIAPLFYGKDMEGNEISLADYKGKKYVLIDFWASWCAPCRGELPYIKVLYSKYKDLGFEIVSISRDMNLENWRQAILKDGIQNWEHFSVIENNSTVEKDYFVMGIPHKVLIDTNGTIIGKWKGGGELNKKSLENQLKQIFNR</sequence>
<dbReference type="Proteomes" id="UP000198382">
    <property type="component" value="Unassembled WGS sequence"/>
</dbReference>
<keyword evidence="7" id="KW-1185">Reference proteome</keyword>
<protein>
    <recommendedName>
        <fullName evidence="5">Thioredoxin domain-containing protein</fullName>
    </recommendedName>
</protein>
<feature type="domain" description="Thioredoxin" evidence="5">
    <location>
        <begin position="132"/>
        <end position="276"/>
    </location>
</feature>
<gene>
    <name evidence="6" type="ORF">B0A65_18625</name>
</gene>
<evidence type="ECO:0000259" key="5">
    <source>
        <dbReference type="PROSITE" id="PS51352"/>
    </source>
</evidence>
<dbReference type="PROSITE" id="PS51352">
    <property type="entry name" value="THIOREDOXIN_2"/>
    <property type="match status" value="1"/>
</dbReference>
<evidence type="ECO:0000256" key="3">
    <source>
        <dbReference type="ARBA" id="ARBA00023157"/>
    </source>
</evidence>
<evidence type="ECO:0000256" key="1">
    <source>
        <dbReference type="ARBA" id="ARBA00004196"/>
    </source>
</evidence>
<dbReference type="EMBL" id="MUGV01000036">
    <property type="protein sequence ID" value="OXA76528.1"/>
    <property type="molecule type" value="Genomic_DNA"/>
</dbReference>
<dbReference type="PANTHER" id="PTHR42852">
    <property type="entry name" value="THIOL:DISULFIDE INTERCHANGE PROTEIN DSBE"/>
    <property type="match status" value="1"/>
</dbReference>
<comment type="caution">
    <text evidence="6">The sequence shown here is derived from an EMBL/GenBank/DDBJ whole genome shotgun (WGS) entry which is preliminary data.</text>
</comment>
<evidence type="ECO:0000256" key="2">
    <source>
        <dbReference type="ARBA" id="ARBA00022748"/>
    </source>
</evidence>
<keyword evidence="4" id="KW-0676">Redox-active center</keyword>
<dbReference type="PANTHER" id="PTHR42852:SF6">
    <property type="entry name" value="THIOL:DISULFIDE INTERCHANGE PROTEIN DSBE"/>
    <property type="match status" value="1"/>
</dbReference>
<reference evidence="6 7" key="1">
    <citation type="submission" date="2016-11" db="EMBL/GenBank/DDBJ databases">
        <title>Whole genomes of Flavobacteriaceae.</title>
        <authorList>
            <person name="Stine C."/>
            <person name="Li C."/>
            <person name="Tadesse D."/>
        </authorList>
    </citation>
    <scope>NUCLEOTIDE SEQUENCE [LARGE SCALE GENOMIC DNA]</scope>
    <source>
        <strain evidence="6 7">DSM 15937</strain>
    </source>
</reference>
<dbReference type="RefSeq" id="WP_074664008.1">
    <property type="nucleotide sequence ID" value="NZ_MUGV01000036.1"/>
</dbReference>
<dbReference type="CDD" id="cd02966">
    <property type="entry name" value="TlpA_like_family"/>
    <property type="match status" value="1"/>
</dbReference>
<name>A0ABX4BL23_FLAFR</name>
<proteinExistence type="predicted"/>